<feature type="domain" description="THAP-type" evidence="11">
    <location>
        <begin position="1"/>
        <end position="84"/>
    </location>
</feature>
<dbReference type="PANTHER" id="PTHR11610">
    <property type="entry name" value="LIPASE"/>
    <property type="match status" value="1"/>
</dbReference>
<evidence type="ECO:0000313" key="12">
    <source>
        <dbReference type="EMBL" id="CAH0714410.1"/>
    </source>
</evidence>
<sequence>MPKCSILECKNESRRDNLSNGGISYHRYPRDPIVKEKWIDATGRINWMPTKISTICSEHFSPDDFAISKKGYRYIKSTALPCYKIVTFLKEKQTDPLICVQPHLAGCISKLKRETIKNLDTVDSPSCLTPSEEKLKGRLSFCVDKIKKQGLKIKRLQSQNRRLKKKINDINLILAKFKEEYVMTKENLDYLKNVKIEPIPATAANLNEISQLRRRYYSAQVYAQTQVHSLFLSLSYSGGTTTRHDRANERDPHELKISDSNTITSAPWVKDAAIKVLIHGYTGHRDFSPNVEIRPAYLKCCDYNIICVDYNKIALEPCYVEAAHNTELVGMCTAQLIDELVQTYGFKLPNFHIIGFSLGGQAAGYIANFIKSGKIERISALDPALPLFATKGKNDKIDPGDALFVDVLHTNALKKGKLEKSGHIDFYANGGVDQPGCMPTKDQTKSGCDHARAPAYFAESIISEKGFYARKCFSWITYFMGWCDLIYTREEILFGEYTPNK</sequence>
<evidence type="ECO:0000256" key="10">
    <source>
        <dbReference type="SAM" id="Coils"/>
    </source>
</evidence>
<dbReference type="FunFam" id="3.40.50.1820:FF:000076">
    <property type="entry name" value="phospholipase A1"/>
    <property type="match status" value="1"/>
</dbReference>
<accession>A0A8J9UTG0</accession>
<dbReference type="EMBL" id="OV170221">
    <property type="protein sequence ID" value="CAH0714410.1"/>
    <property type="molecule type" value="Genomic_DNA"/>
</dbReference>
<dbReference type="GO" id="GO:0016042">
    <property type="term" value="P:lipid catabolic process"/>
    <property type="evidence" value="ECO:0007669"/>
    <property type="project" value="TreeGrafter"/>
</dbReference>
<evidence type="ECO:0000256" key="2">
    <source>
        <dbReference type="ARBA" id="ARBA00010701"/>
    </source>
</evidence>
<evidence type="ECO:0000256" key="7">
    <source>
        <dbReference type="ARBA" id="ARBA00023125"/>
    </source>
</evidence>
<dbReference type="InterPro" id="IPR013818">
    <property type="entry name" value="Lipase"/>
</dbReference>
<dbReference type="InterPro" id="IPR029058">
    <property type="entry name" value="AB_hydrolase_fold"/>
</dbReference>
<dbReference type="Proteomes" id="UP000838878">
    <property type="component" value="Chromosome 1"/>
</dbReference>
<name>A0A8J9UTG0_9NEOP</name>
<comment type="subcellular location">
    <subcellularLocation>
        <location evidence="1">Secreted</location>
    </subcellularLocation>
</comment>
<dbReference type="CDD" id="cd00707">
    <property type="entry name" value="Pancreat_lipase_like"/>
    <property type="match status" value="1"/>
</dbReference>
<dbReference type="Pfam" id="PF05485">
    <property type="entry name" value="THAP"/>
    <property type="match status" value="1"/>
</dbReference>
<dbReference type="OrthoDB" id="199913at2759"/>
<dbReference type="GO" id="GO:0008270">
    <property type="term" value="F:zinc ion binding"/>
    <property type="evidence" value="ECO:0007669"/>
    <property type="project" value="UniProtKB-KW"/>
</dbReference>
<dbReference type="SUPFAM" id="SSF53474">
    <property type="entry name" value="alpha/beta-Hydrolases"/>
    <property type="match status" value="1"/>
</dbReference>
<comment type="similarity">
    <text evidence="2 9">Belongs to the AB hydrolase superfamily. Lipase family.</text>
</comment>
<evidence type="ECO:0000256" key="5">
    <source>
        <dbReference type="ARBA" id="ARBA00022771"/>
    </source>
</evidence>
<keyword evidence="13" id="KW-1185">Reference proteome</keyword>
<dbReference type="SUPFAM" id="SSF57716">
    <property type="entry name" value="Glucocorticoid receptor-like (DNA-binding domain)"/>
    <property type="match status" value="1"/>
</dbReference>
<organism evidence="12 13">
    <name type="scientific">Brenthis ino</name>
    <name type="common">lesser marbled fritillary</name>
    <dbReference type="NCBI Taxonomy" id="405034"/>
    <lineage>
        <taxon>Eukaryota</taxon>
        <taxon>Metazoa</taxon>
        <taxon>Ecdysozoa</taxon>
        <taxon>Arthropoda</taxon>
        <taxon>Hexapoda</taxon>
        <taxon>Insecta</taxon>
        <taxon>Pterygota</taxon>
        <taxon>Neoptera</taxon>
        <taxon>Endopterygota</taxon>
        <taxon>Lepidoptera</taxon>
        <taxon>Glossata</taxon>
        <taxon>Ditrysia</taxon>
        <taxon>Papilionoidea</taxon>
        <taxon>Nymphalidae</taxon>
        <taxon>Heliconiinae</taxon>
        <taxon>Argynnini</taxon>
        <taxon>Brenthis</taxon>
    </lineage>
</organism>
<dbReference type="AlphaFoldDB" id="A0A8J9UTG0"/>
<dbReference type="InterPro" id="IPR006612">
    <property type="entry name" value="THAP_Znf"/>
</dbReference>
<dbReference type="GO" id="GO:0017171">
    <property type="term" value="F:serine hydrolase activity"/>
    <property type="evidence" value="ECO:0007669"/>
    <property type="project" value="TreeGrafter"/>
</dbReference>
<dbReference type="GO" id="GO:0003677">
    <property type="term" value="F:DNA binding"/>
    <property type="evidence" value="ECO:0007669"/>
    <property type="project" value="UniProtKB-UniRule"/>
</dbReference>
<proteinExistence type="inferred from homology"/>
<keyword evidence="7 8" id="KW-0238">DNA-binding</keyword>
<dbReference type="Gene3D" id="3.40.50.1820">
    <property type="entry name" value="alpha/beta hydrolase"/>
    <property type="match status" value="1"/>
</dbReference>
<keyword evidence="3" id="KW-0964">Secreted</keyword>
<evidence type="ECO:0000313" key="13">
    <source>
        <dbReference type="Proteomes" id="UP000838878"/>
    </source>
</evidence>
<dbReference type="InterPro" id="IPR000734">
    <property type="entry name" value="TAG_lipase"/>
</dbReference>
<evidence type="ECO:0000256" key="6">
    <source>
        <dbReference type="ARBA" id="ARBA00022833"/>
    </source>
</evidence>
<dbReference type="Gene3D" id="6.20.210.20">
    <property type="entry name" value="THAP domain"/>
    <property type="match status" value="1"/>
</dbReference>
<dbReference type="GO" id="GO:0005615">
    <property type="term" value="C:extracellular space"/>
    <property type="evidence" value="ECO:0007669"/>
    <property type="project" value="TreeGrafter"/>
</dbReference>
<keyword evidence="5 8" id="KW-0863">Zinc-finger</keyword>
<gene>
    <name evidence="12" type="ORF">BINO364_LOCUS1464</name>
</gene>
<dbReference type="PROSITE" id="PS50950">
    <property type="entry name" value="ZF_THAP"/>
    <property type="match status" value="1"/>
</dbReference>
<dbReference type="Pfam" id="PF00151">
    <property type="entry name" value="Lipase"/>
    <property type="match status" value="1"/>
</dbReference>
<evidence type="ECO:0000256" key="9">
    <source>
        <dbReference type="RuleBase" id="RU004262"/>
    </source>
</evidence>
<keyword evidence="10" id="KW-0175">Coiled coil</keyword>
<evidence type="ECO:0000256" key="3">
    <source>
        <dbReference type="ARBA" id="ARBA00022525"/>
    </source>
</evidence>
<evidence type="ECO:0000256" key="4">
    <source>
        <dbReference type="ARBA" id="ARBA00022723"/>
    </source>
</evidence>
<evidence type="ECO:0000259" key="11">
    <source>
        <dbReference type="PROSITE" id="PS50950"/>
    </source>
</evidence>
<dbReference type="PRINTS" id="PR00821">
    <property type="entry name" value="TAGLIPASE"/>
</dbReference>
<feature type="non-terminal residue" evidence="12">
    <location>
        <position position="501"/>
    </location>
</feature>
<reference evidence="12" key="1">
    <citation type="submission" date="2021-12" db="EMBL/GenBank/DDBJ databases">
        <authorList>
            <person name="Martin H S."/>
        </authorList>
    </citation>
    <scope>NUCLEOTIDE SEQUENCE</scope>
</reference>
<protein>
    <recommendedName>
        <fullName evidence="11">THAP-type domain-containing protein</fullName>
    </recommendedName>
</protein>
<evidence type="ECO:0000256" key="1">
    <source>
        <dbReference type="ARBA" id="ARBA00004613"/>
    </source>
</evidence>
<dbReference type="GO" id="GO:0016298">
    <property type="term" value="F:lipase activity"/>
    <property type="evidence" value="ECO:0007669"/>
    <property type="project" value="InterPro"/>
</dbReference>
<keyword evidence="4" id="KW-0479">Metal-binding</keyword>
<feature type="coiled-coil region" evidence="10">
    <location>
        <begin position="146"/>
        <end position="180"/>
    </location>
</feature>
<dbReference type="InterPro" id="IPR033906">
    <property type="entry name" value="Lipase_N"/>
</dbReference>
<dbReference type="InterPro" id="IPR038441">
    <property type="entry name" value="THAP_Znf_sf"/>
</dbReference>
<evidence type="ECO:0000256" key="8">
    <source>
        <dbReference type="PROSITE-ProRule" id="PRU00309"/>
    </source>
</evidence>
<keyword evidence="6" id="KW-0862">Zinc</keyword>
<dbReference type="PANTHER" id="PTHR11610:SF177">
    <property type="entry name" value="IP13478P-RELATED"/>
    <property type="match status" value="1"/>
</dbReference>
<dbReference type="SMART" id="SM00980">
    <property type="entry name" value="THAP"/>
    <property type="match status" value="1"/>
</dbReference>